<dbReference type="Proteomes" id="UP000622797">
    <property type="component" value="Unassembled WGS sequence"/>
</dbReference>
<feature type="region of interest" description="Disordered" evidence="1">
    <location>
        <begin position="1"/>
        <end position="68"/>
    </location>
</feature>
<evidence type="ECO:0000256" key="1">
    <source>
        <dbReference type="SAM" id="MobiDB-lite"/>
    </source>
</evidence>
<name>A0A8H4X9E2_9HYPO</name>
<reference evidence="2" key="2">
    <citation type="submission" date="2020-05" db="EMBL/GenBank/DDBJ databases">
        <authorList>
            <person name="Kim H.-S."/>
            <person name="Proctor R.H."/>
            <person name="Brown D.W."/>
        </authorList>
    </citation>
    <scope>NUCLEOTIDE SEQUENCE</scope>
    <source>
        <strain evidence="2">NRRL 20472</strain>
    </source>
</reference>
<comment type="caution">
    <text evidence="2">The sequence shown here is derived from an EMBL/GenBank/DDBJ whole genome shotgun (WGS) entry which is preliminary data.</text>
</comment>
<evidence type="ECO:0000313" key="2">
    <source>
        <dbReference type="EMBL" id="KAF4965851.1"/>
    </source>
</evidence>
<dbReference type="AlphaFoldDB" id="A0A8H4X9E2"/>
<reference evidence="2" key="1">
    <citation type="journal article" date="2020" name="BMC Genomics">
        <title>Correction to: Identification and distribution of gene clusters required for synthesis of sphingolipid metabolism inhibitors in diverse species of the filamentous fungus Fusarium.</title>
        <authorList>
            <person name="Kim H.S."/>
            <person name="Lohmar J.M."/>
            <person name="Busman M."/>
            <person name="Brown D.W."/>
            <person name="Naumann T.A."/>
            <person name="Divon H.H."/>
            <person name="Lysoe E."/>
            <person name="Uhlig S."/>
            <person name="Proctor R.H."/>
        </authorList>
    </citation>
    <scope>NUCLEOTIDE SEQUENCE</scope>
    <source>
        <strain evidence="2">NRRL 20472</strain>
    </source>
</reference>
<sequence>MSETQTQAAADNEAGWKKLQSENGQDYRVNASDYDISEPPAAQDEPAASGPPFNVQVNWPVGSEGAPSQEVQDRTAITWYKLEKLGFWNFYDYRLTIATQDTYNYTFFDQEPDYYGLNVFDTRGTHSVEFKSGNPTIRSITGT</sequence>
<accession>A0A8H4X9E2</accession>
<protein>
    <submittedName>
        <fullName evidence="2">Uncharacterized protein</fullName>
    </submittedName>
</protein>
<evidence type="ECO:0000313" key="3">
    <source>
        <dbReference type="Proteomes" id="UP000622797"/>
    </source>
</evidence>
<proteinExistence type="predicted"/>
<organism evidence="2 3">
    <name type="scientific">Fusarium sarcochroum</name>
    <dbReference type="NCBI Taxonomy" id="1208366"/>
    <lineage>
        <taxon>Eukaryota</taxon>
        <taxon>Fungi</taxon>
        <taxon>Dikarya</taxon>
        <taxon>Ascomycota</taxon>
        <taxon>Pezizomycotina</taxon>
        <taxon>Sordariomycetes</taxon>
        <taxon>Hypocreomycetidae</taxon>
        <taxon>Hypocreales</taxon>
        <taxon>Nectriaceae</taxon>
        <taxon>Fusarium</taxon>
        <taxon>Fusarium lateritium species complex</taxon>
    </lineage>
</organism>
<gene>
    <name evidence="2" type="ORF">FSARC_6371</name>
</gene>
<dbReference type="EMBL" id="JABEXW010000323">
    <property type="protein sequence ID" value="KAF4965851.1"/>
    <property type="molecule type" value="Genomic_DNA"/>
</dbReference>
<dbReference type="OrthoDB" id="3200925at2759"/>
<keyword evidence="3" id="KW-1185">Reference proteome</keyword>